<evidence type="ECO:0000256" key="2">
    <source>
        <dbReference type="ARBA" id="ARBA00009292"/>
    </source>
</evidence>
<dbReference type="InterPro" id="IPR018194">
    <property type="entry name" value="Ni-dep_hyd_lsu_Ni_BS"/>
</dbReference>
<dbReference type="Pfam" id="PF00374">
    <property type="entry name" value="NiFeSe_Hases"/>
    <property type="match status" value="2"/>
</dbReference>
<feature type="binding site" evidence="6">
    <location>
        <position position="448"/>
    </location>
    <ligand>
        <name>Fe cation</name>
        <dbReference type="ChEBI" id="CHEBI:24875"/>
    </ligand>
</feature>
<dbReference type="AlphaFoldDB" id="A0A6V8NEL3"/>
<gene>
    <name evidence="8" type="ORF">HKBW3S03_00197</name>
</gene>
<keyword evidence="4 6" id="KW-0479">Metal-binding</keyword>
<keyword evidence="5 7" id="KW-0560">Oxidoreductase</keyword>
<dbReference type="Gene3D" id="1.10.645.10">
    <property type="entry name" value="Cytochrome-c3 Hydrogenase, chain B"/>
    <property type="match status" value="1"/>
</dbReference>
<feature type="binding site" evidence="6">
    <location>
        <position position="67"/>
    </location>
    <ligand>
        <name>Ni(2+)</name>
        <dbReference type="ChEBI" id="CHEBI:49786"/>
    </ligand>
</feature>
<sequence length="477" mass="53394">MPVSQKITIEPVTRIEGHAKVTIHLDDEGEVACTYFHVNEFRGLEKFCEGRMFFEMPMITQRICGICPVSHHLAAAKTCDAILGVEIPRPARLLRELMHMAQFVQSHSMHFFYLAGPDLLLGMEADTAKRNLLGLVESHPQLALQAVKLRKFGQSIIERLGGKRVHPSFAVAGGVNSALHPADRDVILKEVEEATPMILSSLKLFRDWYDENQELVWSFASFPSAYMGLVDDNGSLELYDGSIRIKDENGNTIVDRHDPTDYLSLIAEHVEDWSYLKFPYYRALGWPQGSYRVGPLGRLNVVDSVGTPLAQEEFERFKALSDGMLQGSMLYHYARLIEDLYAAERIAELLHDPEILSTDILSNSDQITGEGVGVIEAPRGTLIHHYKTDETGKLTKVNLIVATGHNNWAMGKAVEVVARQYIRRGKLTEGLLNRVEAAIRCYDPCLSCATHALGEMPLKVQLISSRGEFLGELSRSF</sequence>
<protein>
    <submittedName>
        <fullName evidence="8">NAD-reducing hydrogenase large subunit</fullName>
    </submittedName>
</protein>
<dbReference type="PANTHER" id="PTHR43600">
    <property type="entry name" value="COENZYME F420 HYDROGENASE, SUBUNIT ALPHA"/>
    <property type="match status" value="1"/>
</dbReference>
<dbReference type="Proteomes" id="UP000574717">
    <property type="component" value="Unassembled WGS sequence"/>
</dbReference>
<feature type="binding site" evidence="6">
    <location>
        <position position="45"/>
    </location>
    <ligand>
        <name>Mg(2+)</name>
        <dbReference type="ChEBI" id="CHEBI:18420"/>
    </ligand>
</feature>
<dbReference type="InterPro" id="IPR001501">
    <property type="entry name" value="Ni-dep_hyd_lsu"/>
</dbReference>
<dbReference type="SUPFAM" id="SSF56762">
    <property type="entry name" value="HydB/Nqo4-like"/>
    <property type="match status" value="1"/>
</dbReference>
<evidence type="ECO:0000256" key="5">
    <source>
        <dbReference type="ARBA" id="ARBA00023002"/>
    </source>
</evidence>
<evidence type="ECO:0000256" key="6">
    <source>
        <dbReference type="PIRSR" id="PIRSR601501-1"/>
    </source>
</evidence>
<dbReference type="InterPro" id="IPR029014">
    <property type="entry name" value="NiFe-Hase_large"/>
</dbReference>
<feature type="binding site" evidence="6">
    <location>
        <position position="445"/>
    </location>
    <ligand>
        <name>Ni(2+)</name>
        <dbReference type="ChEBI" id="CHEBI:49786"/>
    </ligand>
</feature>
<feature type="binding site" evidence="6">
    <location>
        <position position="67"/>
    </location>
    <ligand>
        <name>Fe cation</name>
        <dbReference type="ChEBI" id="CHEBI:24875"/>
    </ligand>
</feature>
<accession>A0A6V8NEL3</accession>
<dbReference type="PROSITE" id="PS00508">
    <property type="entry name" value="NI_HGENASE_L_2"/>
    <property type="match status" value="1"/>
</dbReference>
<keyword evidence="3 6" id="KW-0533">Nickel</keyword>
<comment type="similarity">
    <text evidence="2 7">Belongs to the [NiFe]/[NiFeSe] hydrogenase large subunit family.</text>
</comment>
<dbReference type="PROSITE" id="PS00507">
    <property type="entry name" value="NI_HGENASE_L_1"/>
    <property type="match status" value="1"/>
</dbReference>
<evidence type="ECO:0000313" key="8">
    <source>
        <dbReference type="EMBL" id="GFP18692.1"/>
    </source>
</evidence>
<evidence type="ECO:0000256" key="7">
    <source>
        <dbReference type="RuleBase" id="RU003896"/>
    </source>
</evidence>
<dbReference type="GO" id="GO:0016151">
    <property type="term" value="F:nickel cation binding"/>
    <property type="evidence" value="ECO:0007669"/>
    <property type="project" value="InterPro"/>
</dbReference>
<feature type="binding site" evidence="6">
    <location>
        <position position="64"/>
    </location>
    <ligand>
        <name>Ni(2+)</name>
        <dbReference type="ChEBI" id="CHEBI:49786"/>
    </ligand>
</feature>
<dbReference type="EMBL" id="BLRU01000008">
    <property type="protein sequence ID" value="GFP18692.1"/>
    <property type="molecule type" value="Genomic_DNA"/>
</dbReference>
<comment type="cofactor">
    <cofactor evidence="1 6">
        <name>Ni(2+)</name>
        <dbReference type="ChEBI" id="CHEBI:49786"/>
    </cofactor>
</comment>
<name>A0A6V8NEL3_9ACTN</name>
<feature type="binding site" evidence="6">
    <location>
        <position position="451"/>
    </location>
    <ligand>
        <name>Mg(2+)</name>
        <dbReference type="ChEBI" id="CHEBI:18420"/>
    </ligand>
</feature>
<dbReference type="PANTHER" id="PTHR43600:SF2">
    <property type="entry name" value="F420-NON-REDUCING HYDROGENASE VHU SUBUNIT A"/>
    <property type="match status" value="1"/>
</dbReference>
<comment type="caution">
    <text evidence="8">The sequence shown here is derived from an EMBL/GenBank/DDBJ whole genome shotgun (WGS) entry which is preliminary data.</text>
</comment>
<evidence type="ECO:0000256" key="3">
    <source>
        <dbReference type="ARBA" id="ARBA00022596"/>
    </source>
</evidence>
<evidence type="ECO:0000256" key="1">
    <source>
        <dbReference type="ARBA" id="ARBA00001967"/>
    </source>
</evidence>
<organism evidence="8 9">
    <name type="scientific">Candidatus Hakubella thermalkaliphila</name>
    <dbReference type="NCBI Taxonomy" id="2754717"/>
    <lineage>
        <taxon>Bacteria</taxon>
        <taxon>Bacillati</taxon>
        <taxon>Actinomycetota</taxon>
        <taxon>Actinomycetota incertae sedis</taxon>
        <taxon>Candidatus Hakubellales</taxon>
        <taxon>Candidatus Hakubellaceae</taxon>
        <taxon>Candidatus Hakubella</taxon>
    </lineage>
</organism>
<reference evidence="8 9" key="1">
    <citation type="journal article" date="2020" name="Front. Microbiol.">
        <title>Single-cell genomics of novel Actinobacteria with the Wood-Ljungdahl pathway discovered in a serpentinizing system.</title>
        <authorList>
            <person name="Merino N."/>
            <person name="Kawai M."/>
            <person name="Boyd E.S."/>
            <person name="Colman D.R."/>
            <person name="McGlynn S.E."/>
            <person name="Nealson K.H."/>
            <person name="Kurokawa K."/>
            <person name="Hongoh Y."/>
        </authorList>
    </citation>
    <scope>NUCLEOTIDE SEQUENCE [LARGE SCALE GENOMIC DNA]</scope>
    <source>
        <strain evidence="8 9">S03</strain>
    </source>
</reference>
<keyword evidence="6" id="KW-0460">Magnesium</keyword>
<evidence type="ECO:0000256" key="4">
    <source>
        <dbReference type="ARBA" id="ARBA00022723"/>
    </source>
</evidence>
<comment type="cofactor">
    <cofactor evidence="6">
        <name>Fe cation</name>
        <dbReference type="ChEBI" id="CHEBI:24875"/>
    </cofactor>
</comment>
<dbReference type="GO" id="GO:0008901">
    <property type="term" value="F:ferredoxin hydrogenase activity"/>
    <property type="evidence" value="ECO:0007669"/>
    <property type="project" value="InterPro"/>
</dbReference>
<proteinExistence type="inferred from homology"/>
<keyword evidence="6" id="KW-0408">Iron</keyword>
<evidence type="ECO:0000313" key="9">
    <source>
        <dbReference type="Proteomes" id="UP000574717"/>
    </source>
</evidence>
<feature type="binding site" evidence="6">
    <location>
        <position position="399"/>
    </location>
    <ligand>
        <name>Mg(2+)</name>
        <dbReference type="ChEBI" id="CHEBI:18420"/>
    </ligand>
</feature>